<proteinExistence type="predicted"/>
<accession>A0A450YCQ2</accession>
<dbReference type="EMBL" id="CAADFU010000032">
    <property type="protein sequence ID" value="VFK44046.1"/>
    <property type="molecule type" value="Genomic_DNA"/>
</dbReference>
<evidence type="ECO:0000313" key="2">
    <source>
        <dbReference type="EMBL" id="VFK44046.1"/>
    </source>
</evidence>
<organism evidence="1">
    <name type="scientific">Candidatus Kentrum sp. SD</name>
    <dbReference type="NCBI Taxonomy" id="2126332"/>
    <lineage>
        <taxon>Bacteria</taxon>
        <taxon>Pseudomonadati</taxon>
        <taxon>Pseudomonadota</taxon>
        <taxon>Gammaproteobacteria</taxon>
        <taxon>Candidatus Kentrum</taxon>
    </lineage>
</organism>
<evidence type="ECO:0000313" key="1">
    <source>
        <dbReference type="EMBL" id="VFK39330.1"/>
    </source>
</evidence>
<reference evidence="1" key="1">
    <citation type="submission" date="2019-02" db="EMBL/GenBank/DDBJ databases">
        <authorList>
            <person name="Gruber-Vodicka R. H."/>
            <person name="Seah K. B. B."/>
        </authorList>
    </citation>
    <scope>NUCLEOTIDE SEQUENCE</scope>
    <source>
        <strain evidence="2">BECK_S1320</strain>
        <strain evidence="1">BECK_S1321</strain>
    </source>
</reference>
<sequence length="388" mass="44551">MNKRVIEVLRENRIDCLPNERFSLDVNMFPENVEDSTFPATALFEKPKLREGKRKVEDHGGSFFRYFLDGSQRSWRVIDASIRGHYLPFCAGQVGVAVIKRDDNGMFSPVRSFTTVRNVLTVPNLIGKGEISDIAGKINAGLAENQHFTIVQYNYTSKEDKDPGDLGRAMIIDEMQREELRTIRKMIERNLIGDRAMLAKDGGLQYRKDKRDQELDPLKDDVIQLRNVIGLAKTFKPELIVGKGRKRQSLGNLTKGLQWKERTTVIKPFPVGNQKAEYGWWYLRLRPTDWMYSPLQGSHKDRGLCHGRGKGRRDFPGAGRYTFFLCTGREERYALQGRCEMGNAHLPHLSYRNVSARLLLEPHPVQIVDFLKKRISTCPILRLKSSAR</sequence>
<gene>
    <name evidence="2" type="ORF">BECKSD772E_GA0070983_103221</name>
    <name evidence="1" type="ORF">BECKSD772F_GA0070984_103619</name>
</gene>
<dbReference type="EMBL" id="CAADFR010000036">
    <property type="protein sequence ID" value="VFK39330.1"/>
    <property type="molecule type" value="Genomic_DNA"/>
</dbReference>
<name>A0A450YCQ2_9GAMM</name>
<dbReference type="AlphaFoldDB" id="A0A450YCQ2"/>
<protein>
    <submittedName>
        <fullName evidence="1">Uncharacterized protein</fullName>
    </submittedName>
</protein>